<protein>
    <submittedName>
        <fullName evidence="4">S49 family peptidase</fullName>
    </submittedName>
</protein>
<dbReference type="SUPFAM" id="SSF52096">
    <property type="entry name" value="ClpP/crotonase"/>
    <property type="match status" value="1"/>
</dbReference>
<gene>
    <name evidence="4" type="ORF">G8759_19945</name>
</gene>
<proteinExistence type="inferred from homology"/>
<comment type="similarity">
    <text evidence="1">Belongs to the peptidase S49 family.</text>
</comment>
<keyword evidence="5" id="KW-1185">Reference proteome</keyword>
<organism evidence="4 5">
    <name type="scientific">Spirosoma aureum</name>
    <dbReference type="NCBI Taxonomy" id="2692134"/>
    <lineage>
        <taxon>Bacteria</taxon>
        <taxon>Pseudomonadati</taxon>
        <taxon>Bacteroidota</taxon>
        <taxon>Cytophagia</taxon>
        <taxon>Cytophagales</taxon>
        <taxon>Cytophagaceae</taxon>
        <taxon>Spirosoma</taxon>
    </lineage>
</organism>
<feature type="domain" description="Peptidase S49" evidence="3">
    <location>
        <begin position="141"/>
        <end position="292"/>
    </location>
</feature>
<feature type="compositionally biased region" description="Acidic residues" evidence="2">
    <location>
        <begin position="319"/>
        <end position="328"/>
    </location>
</feature>
<dbReference type="RefSeq" id="WP_167211354.1">
    <property type="nucleotide sequence ID" value="NZ_CP050063.1"/>
</dbReference>
<feature type="region of interest" description="Disordered" evidence="2">
    <location>
        <begin position="425"/>
        <end position="446"/>
    </location>
</feature>
<feature type="compositionally biased region" description="Acidic residues" evidence="2">
    <location>
        <begin position="300"/>
        <end position="311"/>
    </location>
</feature>
<dbReference type="EMBL" id="CP050063">
    <property type="protein sequence ID" value="QIP14724.1"/>
    <property type="molecule type" value="Genomic_DNA"/>
</dbReference>
<evidence type="ECO:0000256" key="1">
    <source>
        <dbReference type="ARBA" id="ARBA00008683"/>
    </source>
</evidence>
<dbReference type="InterPro" id="IPR033855">
    <property type="entry name" value="Protein_C"/>
</dbReference>
<dbReference type="CDD" id="cd07022">
    <property type="entry name" value="S49_Sppa_36K_type"/>
    <property type="match status" value="1"/>
</dbReference>
<evidence type="ECO:0000313" key="5">
    <source>
        <dbReference type="Proteomes" id="UP000501802"/>
    </source>
</evidence>
<evidence type="ECO:0000259" key="3">
    <source>
        <dbReference type="Pfam" id="PF01343"/>
    </source>
</evidence>
<reference evidence="4 5" key="1">
    <citation type="submission" date="2020-03" db="EMBL/GenBank/DDBJ databases">
        <authorList>
            <person name="Kim M.K."/>
        </authorList>
    </citation>
    <scope>NUCLEOTIDE SEQUENCE [LARGE SCALE GENOMIC DNA]</scope>
    <source>
        <strain evidence="4 5">BT328</strain>
    </source>
</reference>
<sequence length="472" mass="51417">MLRTLWCIEPIWAEQHLPLVQSFLSGQFPIQTNEDDETQTQDPIAGKTFAIAAQSGSNYAVQNRYALDDPELPDNSVYVLDMRGVVVKESNCCSIGTEEYARLIRQAYAHEKIIGCVGLVDSPGGQLSGTPTLYDVIRDPIKPFVVVVNEGLMASAAYWYSCGADYIYASQQTDQIGSIGVYIEFDDATEAREKMGIKRHTIYSDRSSQKNRPFRDAKEGKTELIREDLNQAADLFRAAVEQGRGKRLKVAKKGGPDVFEGGLFYAGKAIELGLIDGYGNLETAIAKVAELASKPKGEAVEELPDDHDETGDNTPEVVDLPDNDDSDEPTASVEPTTSQSNLISTTMSLFGNPHKVLSGLAGVEGSKITNEQLNAANAELDAEKITGVRVISTTYLEQAKQSIAALNQKNAEVETLTKERDDARAEAAKFGSQPGAQPTKSEKVEEKITTVEKDTYISQTDADLAAMKAQMQ</sequence>
<dbReference type="KEGG" id="spib:G8759_19945"/>
<dbReference type="Gene3D" id="3.90.226.10">
    <property type="entry name" value="2-enoyl-CoA Hydratase, Chain A, domain 1"/>
    <property type="match status" value="1"/>
</dbReference>
<dbReference type="PANTHER" id="PTHR42987">
    <property type="entry name" value="PEPTIDASE S49"/>
    <property type="match status" value="1"/>
</dbReference>
<dbReference type="InterPro" id="IPR029045">
    <property type="entry name" value="ClpP/crotonase-like_dom_sf"/>
</dbReference>
<accession>A0A6G9AQV9</accession>
<dbReference type="InterPro" id="IPR002142">
    <property type="entry name" value="Peptidase_S49"/>
</dbReference>
<name>A0A6G9AQV9_9BACT</name>
<dbReference type="Pfam" id="PF01343">
    <property type="entry name" value="Peptidase_S49"/>
    <property type="match status" value="1"/>
</dbReference>
<evidence type="ECO:0000256" key="2">
    <source>
        <dbReference type="SAM" id="MobiDB-lite"/>
    </source>
</evidence>
<evidence type="ECO:0000313" key="4">
    <source>
        <dbReference type="EMBL" id="QIP14724.1"/>
    </source>
</evidence>
<dbReference type="PANTHER" id="PTHR42987:SF4">
    <property type="entry name" value="PROTEASE SOHB-RELATED"/>
    <property type="match status" value="1"/>
</dbReference>
<dbReference type="Proteomes" id="UP000501802">
    <property type="component" value="Chromosome"/>
</dbReference>
<feature type="region of interest" description="Disordered" evidence="2">
    <location>
        <begin position="296"/>
        <end position="341"/>
    </location>
</feature>
<dbReference type="GO" id="GO:0006508">
    <property type="term" value="P:proteolysis"/>
    <property type="evidence" value="ECO:0007669"/>
    <property type="project" value="InterPro"/>
</dbReference>
<dbReference type="AlphaFoldDB" id="A0A6G9AQV9"/>
<dbReference type="GO" id="GO:0008233">
    <property type="term" value="F:peptidase activity"/>
    <property type="evidence" value="ECO:0007669"/>
    <property type="project" value="InterPro"/>
</dbReference>